<reference evidence="2" key="1">
    <citation type="journal article" date="2023" name="Mol. Phylogenet. Evol.">
        <title>Genome-scale phylogeny and comparative genomics of the fungal order Sordariales.</title>
        <authorList>
            <person name="Hensen N."/>
            <person name="Bonometti L."/>
            <person name="Westerberg I."/>
            <person name="Brannstrom I.O."/>
            <person name="Guillou S."/>
            <person name="Cros-Aarteil S."/>
            <person name="Calhoun S."/>
            <person name="Haridas S."/>
            <person name="Kuo A."/>
            <person name="Mondo S."/>
            <person name="Pangilinan J."/>
            <person name="Riley R."/>
            <person name="LaButti K."/>
            <person name="Andreopoulos B."/>
            <person name="Lipzen A."/>
            <person name="Chen C."/>
            <person name="Yan M."/>
            <person name="Daum C."/>
            <person name="Ng V."/>
            <person name="Clum A."/>
            <person name="Steindorff A."/>
            <person name="Ohm R.A."/>
            <person name="Martin F."/>
            <person name="Silar P."/>
            <person name="Natvig D.O."/>
            <person name="Lalanne C."/>
            <person name="Gautier V."/>
            <person name="Ament-Velasquez S.L."/>
            <person name="Kruys A."/>
            <person name="Hutchinson M.I."/>
            <person name="Powell A.J."/>
            <person name="Barry K."/>
            <person name="Miller A.N."/>
            <person name="Grigoriev I.V."/>
            <person name="Debuchy R."/>
            <person name="Gladieux P."/>
            <person name="Hiltunen Thoren M."/>
            <person name="Johannesson H."/>
        </authorList>
    </citation>
    <scope>NUCLEOTIDE SEQUENCE</scope>
    <source>
        <strain evidence="2">CBS 141.50</strain>
    </source>
</reference>
<dbReference type="AlphaFoldDB" id="A0AAN6ZHZ7"/>
<keyword evidence="3" id="KW-1185">Reference proteome</keyword>
<proteinExistence type="predicted"/>
<evidence type="ECO:0000256" key="1">
    <source>
        <dbReference type="SAM" id="SignalP"/>
    </source>
</evidence>
<organism evidence="2 3">
    <name type="scientific">Dichotomopilus funicola</name>
    <dbReference type="NCBI Taxonomy" id="1934379"/>
    <lineage>
        <taxon>Eukaryota</taxon>
        <taxon>Fungi</taxon>
        <taxon>Dikarya</taxon>
        <taxon>Ascomycota</taxon>
        <taxon>Pezizomycotina</taxon>
        <taxon>Sordariomycetes</taxon>
        <taxon>Sordariomycetidae</taxon>
        <taxon>Sordariales</taxon>
        <taxon>Chaetomiaceae</taxon>
        <taxon>Dichotomopilus</taxon>
    </lineage>
</organism>
<reference evidence="2" key="2">
    <citation type="submission" date="2023-05" db="EMBL/GenBank/DDBJ databases">
        <authorList>
            <consortium name="Lawrence Berkeley National Laboratory"/>
            <person name="Steindorff A."/>
            <person name="Hensen N."/>
            <person name="Bonometti L."/>
            <person name="Westerberg I."/>
            <person name="Brannstrom I.O."/>
            <person name="Guillou S."/>
            <person name="Cros-Aarteil S."/>
            <person name="Calhoun S."/>
            <person name="Haridas S."/>
            <person name="Kuo A."/>
            <person name="Mondo S."/>
            <person name="Pangilinan J."/>
            <person name="Riley R."/>
            <person name="Labutti K."/>
            <person name="Andreopoulos B."/>
            <person name="Lipzen A."/>
            <person name="Chen C."/>
            <person name="Yanf M."/>
            <person name="Daum C."/>
            <person name="Ng V."/>
            <person name="Clum A."/>
            <person name="Ohm R."/>
            <person name="Martin F."/>
            <person name="Silar P."/>
            <person name="Natvig D."/>
            <person name="Lalanne C."/>
            <person name="Gautier V."/>
            <person name="Ament-Velasquez S.L."/>
            <person name="Kruys A."/>
            <person name="Hutchinson M.I."/>
            <person name="Powell A.J."/>
            <person name="Barry K."/>
            <person name="Miller A.N."/>
            <person name="Grigoriev I.V."/>
            <person name="Debuchy R."/>
            <person name="Gladieux P."/>
            <person name="Thoren M.H."/>
            <person name="Johannesson H."/>
        </authorList>
    </citation>
    <scope>NUCLEOTIDE SEQUENCE</scope>
    <source>
        <strain evidence="2">CBS 141.50</strain>
    </source>
</reference>
<feature type="chain" id="PRO_5042896060" evidence="1">
    <location>
        <begin position="21"/>
        <end position="90"/>
    </location>
</feature>
<accession>A0AAN6ZHZ7</accession>
<gene>
    <name evidence="2" type="ORF">C8A04DRAFT_33410</name>
</gene>
<sequence>MRFTFTIVTAVLSLAAGSHAWTQDPNNNGVWTPNNNFYLIRGAWVHESCTYRNTETLHNDGEDCAFFIDGLGNQFRGHCSYQVPQQVLCL</sequence>
<name>A0AAN6ZHZ7_9PEZI</name>
<keyword evidence="1" id="KW-0732">Signal</keyword>
<evidence type="ECO:0000313" key="3">
    <source>
        <dbReference type="Proteomes" id="UP001302676"/>
    </source>
</evidence>
<dbReference type="GeneID" id="87819067"/>
<feature type="signal peptide" evidence="1">
    <location>
        <begin position="1"/>
        <end position="20"/>
    </location>
</feature>
<dbReference type="RefSeq" id="XP_062632503.1">
    <property type="nucleotide sequence ID" value="XM_062782454.1"/>
</dbReference>
<protein>
    <submittedName>
        <fullName evidence="2">Uncharacterized protein</fullName>
    </submittedName>
</protein>
<dbReference type="EMBL" id="MU853693">
    <property type="protein sequence ID" value="KAK4139132.1"/>
    <property type="molecule type" value="Genomic_DNA"/>
</dbReference>
<comment type="caution">
    <text evidence="2">The sequence shown here is derived from an EMBL/GenBank/DDBJ whole genome shotgun (WGS) entry which is preliminary data.</text>
</comment>
<dbReference type="Proteomes" id="UP001302676">
    <property type="component" value="Unassembled WGS sequence"/>
</dbReference>
<evidence type="ECO:0000313" key="2">
    <source>
        <dbReference type="EMBL" id="KAK4139132.1"/>
    </source>
</evidence>